<feature type="transmembrane region" description="Helical" evidence="1">
    <location>
        <begin position="386"/>
        <end position="412"/>
    </location>
</feature>
<evidence type="ECO:0000256" key="1">
    <source>
        <dbReference type="SAM" id="Phobius"/>
    </source>
</evidence>
<keyword evidence="1" id="KW-1133">Transmembrane helix</keyword>
<feature type="transmembrane region" description="Helical" evidence="1">
    <location>
        <begin position="243"/>
        <end position="263"/>
    </location>
</feature>
<keyword evidence="1" id="KW-0472">Membrane</keyword>
<evidence type="ECO:0000313" key="3">
    <source>
        <dbReference type="Proteomes" id="UP000198518"/>
    </source>
</evidence>
<feature type="transmembrane region" description="Helical" evidence="1">
    <location>
        <begin position="191"/>
        <end position="210"/>
    </location>
</feature>
<dbReference type="OrthoDB" id="293659at2157"/>
<feature type="transmembrane region" description="Helical" evidence="1">
    <location>
        <begin position="344"/>
        <end position="366"/>
    </location>
</feature>
<dbReference type="Proteomes" id="UP000198518">
    <property type="component" value="Unassembled WGS sequence"/>
</dbReference>
<dbReference type="RefSeq" id="WP_089669956.1">
    <property type="nucleotide sequence ID" value="NZ_FOJA01000001.1"/>
</dbReference>
<feature type="transmembrane region" description="Helical" evidence="1">
    <location>
        <begin position="113"/>
        <end position="142"/>
    </location>
</feature>
<name>A0A1I0QJI2_9EURY</name>
<accession>A0A1I0QJI2</accession>
<feature type="transmembrane region" description="Helical" evidence="1">
    <location>
        <begin position="148"/>
        <end position="179"/>
    </location>
</feature>
<dbReference type="AlphaFoldDB" id="A0A1I0QJI2"/>
<organism evidence="2 3">
    <name type="scientific">Halobacterium jilantaiense</name>
    <dbReference type="NCBI Taxonomy" id="355548"/>
    <lineage>
        <taxon>Archaea</taxon>
        <taxon>Methanobacteriati</taxon>
        <taxon>Methanobacteriota</taxon>
        <taxon>Stenosarchaea group</taxon>
        <taxon>Halobacteria</taxon>
        <taxon>Halobacteriales</taxon>
        <taxon>Halobacteriaceae</taxon>
        <taxon>Halobacterium</taxon>
    </lineage>
</organism>
<proteinExistence type="predicted"/>
<dbReference type="EMBL" id="FOJA01000001">
    <property type="protein sequence ID" value="SEW27194.1"/>
    <property type="molecule type" value="Genomic_DNA"/>
</dbReference>
<feature type="transmembrane region" description="Helical" evidence="1">
    <location>
        <begin position="33"/>
        <end position="54"/>
    </location>
</feature>
<keyword evidence="1" id="KW-0812">Transmembrane</keyword>
<feature type="transmembrane region" description="Helical" evidence="1">
    <location>
        <begin position="418"/>
        <end position="442"/>
    </location>
</feature>
<sequence length="538" mass="54601">MPGLPDTGHATSIAYTQLRVGWRKVRDKSIAQVLAYGLLALLMVVFTAAGTWLAHLAGQEYVDDPGAAGELVGLIPAAVGVFTLTMTAYLTALQLGDIDVRDGYLTTVPARDVVGGLLAAGYLRVTGIFAAPLVVAGAGFAVGADAPLAFLSVAVAVLALTATTYLVGFPVGAAIAYLLGQSEFVDRYKTALGAAAFLAYLALLFTNNLYEVARPAVEAVQASPVAWYTDLALLPVPGADASAARAVGVLAGSVVVGVLAVLASVRASERRWYDDSAHAEVRATDSASSGRLDDLLGRRTAWVARKTWLRARRAPLKLVYVVYPVFVLFAPLQGSIEAGRVTASLPATVTLYAAWATGALFTLNPLGDEGAVLPISVTSGVSGRQFVGGLVAASTLVGTPVTLVLAAALGVLGPLSAVAVGCLVVAGAVLPALAATVAAGVGTAFPKYEATNITRSREAVVPSLWSFGIYTIVFLVTAGLATGVQSPTVADALADLLGVSPAAVHVGGLVVGLALAGTAAAVAARTAVGAFDDYTSDG</sequence>
<protein>
    <recommendedName>
        <fullName evidence="4">ABC-2 type transport system permease protein</fullName>
    </recommendedName>
</protein>
<feature type="transmembrane region" description="Helical" evidence="1">
    <location>
        <begin position="314"/>
        <end position="332"/>
    </location>
</feature>
<evidence type="ECO:0000313" key="2">
    <source>
        <dbReference type="EMBL" id="SEW27194.1"/>
    </source>
</evidence>
<feature type="transmembrane region" description="Helical" evidence="1">
    <location>
        <begin position="502"/>
        <end position="524"/>
    </location>
</feature>
<dbReference type="STRING" id="355548.SAMN04487945_2662"/>
<evidence type="ECO:0008006" key="4">
    <source>
        <dbReference type="Google" id="ProtNLM"/>
    </source>
</evidence>
<reference evidence="2 3" key="1">
    <citation type="submission" date="2016-10" db="EMBL/GenBank/DDBJ databases">
        <authorList>
            <person name="de Groot N.N."/>
        </authorList>
    </citation>
    <scope>NUCLEOTIDE SEQUENCE [LARGE SCALE GENOMIC DNA]</scope>
    <source>
        <strain evidence="2 3">CGMCC 1.5337</strain>
    </source>
</reference>
<feature type="transmembrane region" description="Helical" evidence="1">
    <location>
        <begin position="74"/>
        <end position="92"/>
    </location>
</feature>
<keyword evidence="3" id="KW-1185">Reference proteome</keyword>
<feature type="transmembrane region" description="Helical" evidence="1">
    <location>
        <begin position="463"/>
        <end position="482"/>
    </location>
</feature>
<gene>
    <name evidence="2" type="ORF">SAMN04487945_2662</name>
</gene>